<keyword evidence="2 7" id="KW-0963">Cytoplasm</keyword>
<dbReference type="NCBIfam" id="NF001477">
    <property type="entry name" value="PRK00326.2-4"/>
    <property type="match status" value="1"/>
</dbReference>
<evidence type="ECO:0000256" key="6">
    <source>
        <dbReference type="ARBA" id="ARBA00023163"/>
    </source>
</evidence>
<evidence type="ECO:0000256" key="5">
    <source>
        <dbReference type="ARBA" id="ARBA00023125"/>
    </source>
</evidence>
<dbReference type="InterPro" id="IPR038619">
    <property type="entry name" value="MraZ_sf"/>
</dbReference>
<evidence type="ECO:0000313" key="11">
    <source>
        <dbReference type="Proteomes" id="UP001449795"/>
    </source>
</evidence>
<evidence type="ECO:0000256" key="8">
    <source>
        <dbReference type="SAM" id="MobiDB-lite"/>
    </source>
</evidence>
<dbReference type="EMBL" id="CP152276">
    <property type="protein sequence ID" value="XAE42820.1"/>
    <property type="molecule type" value="Genomic_DNA"/>
</dbReference>
<dbReference type="Gene3D" id="3.40.1550.20">
    <property type="entry name" value="Transcriptional regulator MraZ domain"/>
    <property type="match status" value="1"/>
</dbReference>
<evidence type="ECO:0000256" key="7">
    <source>
        <dbReference type="HAMAP-Rule" id="MF_01008"/>
    </source>
</evidence>
<organism evidence="10 11">
    <name type="scientific">Nguyenibacter vanlangensis</name>
    <dbReference type="NCBI Taxonomy" id="1216886"/>
    <lineage>
        <taxon>Bacteria</taxon>
        <taxon>Pseudomonadati</taxon>
        <taxon>Pseudomonadota</taxon>
        <taxon>Alphaproteobacteria</taxon>
        <taxon>Acetobacterales</taxon>
        <taxon>Acetobacteraceae</taxon>
        <taxon>Nguyenibacter</taxon>
    </lineage>
</organism>
<proteinExistence type="inferred from homology"/>
<name>A0ABZ3D5D0_9PROT</name>
<dbReference type="SUPFAM" id="SSF89447">
    <property type="entry name" value="AbrB/MazE/MraZ-like"/>
    <property type="match status" value="1"/>
</dbReference>
<protein>
    <recommendedName>
        <fullName evidence="1 7">Transcriptional regulator MraZ</fullName>
    </recommendedName>
</protein>
<keyword evidence="11" id="KW-1185">Reference proteome</keyword>
<evidence type="ECO:0000313" key="10">
    <source>
        <dbReference type="EMBL" id="XAE42820.1"/>
    </source>
</evidence>
<dbReference type="InterPro" id="IPR007159">
    <property type="entry name" value="SpoVT-AbrB_dom"/>
</dbReference>
<comment type="subunit">
    <text evidence="7">Forms oligomers.</text>
</comment>
<dbReference type="Pfam" id="PF02381">
    <property type="entry name" value="MraZ"/>
    <property type="match status" value="2"/>
</dbReference>
<evidence type="ECO:0000259" key="9">
    <source>
        <dbReference type="PROSITE" id="PS51740"/>
    </source>
</evidence>
<dbReference type="InterPro" id="IPR003444">
    <property type="entry name" value="MraZ"/>
</dbReference>
<dbReference type="InterPro" id="IPR037914">
    <property type="entry name" value="SpoVT-AbrB_sf"/>
</dbReference>
<comment type="similarity">
    <text evidence="7">Belongs to the MraZ family.</text>
</comment>
<dbReference type="RefSeq" id="WP_342628448.1">
    <property type="nucleotide sequence ID" value="NZ_CP152276.1"/>
</dbReference>
<sequence>MSVFLGTHQNRLDAKGRVSIPAPFRTALRAQAQAGDALVVLRPSHQHPCIEAWPTAAFAALSQPLDRLDMFSDEHDDMAAALYADAFPVDADREGRIILPDALKEHATLTDSVAFMGLGRIFQIWEPAAAERRRAEARTRSRNLALPAQNRAHSHVQNHAQQGGSTHGGTNGGGAA</sequence>
<dbReference type="CDD" id="cd16320">
    <property type="entry name" value="MraZ_N"/>
    <property type="match status" value="1"/>
</dbReference>
<dbReference type="PROSITE" id="PS51740">
    <property type="entry name" value="SPOVT_ABRB"/>
    <property type="match status" value="2"/>
</dbReference>
<keyword evidence="3" id="KW-0677">Repeat</keyword>
<evidence type="ECO:0000256" key="1">
    <source>
        <dbReference type="ARBA" id="ARBA00013860"/>
    </source>
</evidence>
<keyword evidence="5 7" id="KW-0238">DNA-binding</keyword>
<feature type="compositionally biased region" description="Gly residues" evidence="8">
    <location>
        <begin position="165"/>
        <end position="176"/>
    </location>
</feature>
<dbReference type="Proteomes" id="UP001449795">
    <property type="component" value="Chromosome"/>
</dbReference>
<comment type="subcellular location">
    <subcellularLocation>
        <location evidence="7">Cytoplasm</location>
        <location evidence="7">Nucleoid</location>
    </subcellularLocation>
</comment>
<dbReference type="InterPro" id="IPR020603">
    <property type="entry name" value="MraZ_dom"/>
</dbReference>
<feature type="region of interest" description="Disordered" evidence="8">
    <location>
        <begin position="150"/>
        <end position="176"/>
    </location>
</feature>
<feature type="domain" description="SpoVT-AbrB" evidence="9">
    <location>
        <begin position="7"/>
        <end position="57"/>
    </location>
</feature>
<feature type="domain" description="SpoVT-AbrB" evidence="9">
    <location>
        <begin position="86"/>
        <end position="129"/>
    </location>
</feature>
<keyword evidence="4 7" id="KW-0805">Transcription regulation</keyword>
<evidence type="ECO:0000256" key="2">
    <source>
        <dbReference type="ARBA" id="ARBA00022490"/>
    </source>
</evidence>
<gene>
    <name evidence="7 10" type="primary">mraZ</name>
    <name evidence="10" type="ORF">AAC691_21740</name>
</gene>
<evidence type="ECO:0000256" key="4">
    <source>
        <dbReference type="ARBA" id="ARBA00023015"/>
    </source>
</evidence>
<dbReference type="PANTHER" id="PTHR34701">
    <property type="entry name" value="TRANSCRIPTIONAL REGULATOR MRAZ"/>
    <property type="match status" value="1"/>
</dbReference>
<keyword evidence="6 7" id="KW-0804">Transcription</keyword>
<dbReference type="HAMAP" id="MF_01008">
    <property type="entry name" value="MraZ"/>
    <property type="match status" value="1"/>
</dbReference>
<reference evidence="10 11" key="1">
    <citation type="submission" date="2024-04" db="EMBL/GenBank/DDBJ databases">
        <title>Complete genome sequence of Nguyenibacter vanlangesis HBCM-1154, a strain capable of nitrogen fixation, IAA production, and phosphorus solubilization isolated from sugarcane soil.</title>
        <authorList>
            <person name="MY HANH P."/>
        </authorList>
    </citation>
    <scope>NUCLEOTIDE SEQUENCE [LARGE SCALE GENOMIC DNA]</scope>
    <source>
        <strain evidence="10 11">HBCM 1154</strain>
    </source>
</reference>
<dbReference type="InterPro" id="IPR035644">
    <property type="entry name" value="MraZ_C"/>
</dbReference>
<evidence type="ECO:0000256" key="3">
    <source>
        <dbReference type="ARBA" id="ARBA00022737"/>
    </source>
</evidence>
<dbReference type="PANTHER" id="PTHR34701:SF1">
    <property type="entry name" value="TRANSCRIPTIONAL REGULATOR MRAZ"/>
    <property type="match status" value="1"/>
</dbReference>
<dbReference type="InterPro" id="IPR035642">
    <property type="entry name" value="MraZ_N"/>
</dbReference>
<accession>A0ABZ3D5D0</accession>
<dbReference type="CDD" id="cd16321">
    <property type="entry name" value="MraZ_C"/>
    <property type="match status" value="1"/>
</dbReference>